<dbReference type="Proteomes" id="UP001249020">
    <property type="component" value="Unassembled WGS sequence"/>
</dbReference>
<dbReference type="AlphaFoldDB" id="A0AAW8R5J0"/>
<proteinExistence type="predicted"/>
<keyword evidence="2" id="KW-1185">Reference proteome</keyword>
<comment type="caution">
    <text evidence="1">The sequence shown here is derived from an EMBL/GenBank/DDBJ whole genome shotgun (WGS) entry which is preliminary data.</text>
</comment>
<sequence>MKYNKVNKCLDFESITRHGCRVLSAPWMGLQRLSKCKRLFAYIYEGTLKALSSRQMSSVKRPMDGLEASFKV</sequence>
<name>A0AAW8R5J0_9ALTE</name>
<accession>A0AAW8R5J0</accession>
<dbReference type="RefSeq" id="WP_311362740.1">
    <property type="nucleotide sequence ID" value="NZ_JAVRIE010000007.1"/>
</dbReference>
<organism evidence="1 2">
    <name type="scientific">Brumicola blandensis</name>
    <dbReference type="NCBI Taxonomy" id="3075611"/>
    <lineage>
        <taxon>Bacteria</taxon>
        <taxon>Pseudomonadati</taxon>
        <taxon>Pseudomonadota</taxon>
        <taxon>Gammaproteobacteria</taxon>
        <taxon>Alteromonadales</taxon>
        <taxon>Alteromonadaceae</taxon>
        <taxon>Brumicola</taxon>
    </lineage>
</organism>
<reference evidence="1 2" key="1">
    <citation type="submission" date="2023-09" db="EMBL/GenBank/DDBJ databases">
        <authorList>
            <person name="Rey-Velasco X."/>
        </authorList>
    </citation>
    <scope>NUCLEOTIDE SEQUENCE [LARGE SCALE GENOMIC DNA]</scope>
    <source>
        <strain evidence="1 2">W409</strain>
    </source>
</reference>
<evidence type="ECO:0000313" key="1">
    <source>
        <dbReference type="EMBL" id="MDT0583969.1"/>
    </source>
</evidence>
<evidence type="ECO:0000313" key="2">
    <source>
        <dbReference type="Proteomes" id="UP001249020"/>
    </source>
</evidence>
<dbReference type="EMBL" id="JAVRIE010000007">
    <property type="protein sequence ID" value="MDT0583969.1"/>
    <property type="molecule type" value="Genomic_DNA"/>
</dbReference>
<gene>
    <name evidence="1" type="ORF">RM544_15560</name>
</gene>
<protein>
    <submittedName>
        <fullName evidence="1">Uncharacterized protein</fullName>
    </submittedName>
</protein>